<dbReference type="AlphaFoldDB" id="A0A2U2BND8"/>
<evidence type="ECO:0000313" key="10">
    <source>
        <dbReference type="EMBL" id="PWE15533.1"/>
    </source>
</evidence>
<protein>
    <recommendedName>
        <fullName evidence="4 8">L-2,4-diaminobutyric acid acetyltransferase</fullName>
        <shortName evidence="8">DABA acetyltransferase</shortName>
        <ecNumber evidence="3 8">2.3.1.178</ecNumber>
    </recommendedName>
</protein>
<evidence type="ECO:0000313" key="11">
    <source>
        <dbReference type="EMBL" id="WBM36910.1"/>
    </source>
</evidence>
<dbReference type="GeneID" id="29369334"/>
<keyword evidence="6 8" id="KW-0012">Acyltransferase</keyword>
<evidence type="ECO:0000256" key="1">
    <source>
        <dbReference type="ARBA" id="ARBA00004978"/>
    </source>
</evidence>
<dbReference type="InterPro" id="IPR016181">
    <property type="entry name" value="Acyl_CoA_acyltransferase"/>
</dbReference>
<evidence type="ECO:0000256" key="8">
    <source>
        <dbReference type="RuleBase" id="RU365045"/>
    </source>
</evidence>
<keyword evidence="13" id="KW-1185">Reference proteome</keyword>
<reference evidence="10 12" key="1">
    <citation type="submission" date="2018-05" db="EMBL/GenBank/DDBJ databases">
        <title>Genome Sequence of an Efficient Indole-Degrading Bacterium, Alcaligenes sp.YBY.</title>
        <authorList>
            <person name="Yang B."/>
        </authorList>
    </citation>
    <scope>NUCLEOTIDE SEQUENCE [LARGE SCALE GENOMIC DNA]</scope>
    <source>
        <strain evidence="10 12">YBY</strain>
    </source>
</reference>
<dbReference type="Proteomes" id="UP000245216">
    <property type="component" value="Unassembled WGS sequence"/>
</dbReference>
<proteinExistence type="inferred from homology"/>
<evidence type="ECO:0000313" key="12">
    <source>
        <dbReference type="Proteomes" id="UP000245216"/>
    </source>
</evidence>
<comment type="similarity">
    <text evidence="2 8">Belongs to the acetyltransferase family. EctA subfamily.</text>
</comment>
<dbReference type="KEGG" id="afa:UZ73_02860"/>
<dbReference type="NCBIfam" id="TIGR02406">
    <property type="entry name" value="ectoine_EctA"/>
    <property type="match status" value="1"/>
</dbReference>
<evidence type="ECO:0000256" key="7">
    <source>
        <dbReference type="ARBA" id="ARBA00048924"/>
    </source>
</evidence>
<dbReference type="UniPathway" id="UPA00067">
    <property type="reaction ID" value="UER00122"/>
</dbReference>
<dbReference type="InterPro" id="IPR012772">
    <property type="entry name" value="Ectoine_EctA"/>
</dbReference>
<evidence type="ECO:0000313" key="13">
    <source>
        <dbReference type="Proteomes" id="UP001211866"/>
    </source>
</evidence>
<keyword evidence="5 8" id="KW-0808">Transferase</keyword>
<evidence type="ECO:0000256" key="6">
    <source>
        <dbReference type="ARBA" id="ARBA00023315"/>
    </source>
</evidence>
<dbReference type="Proteomes" id="UP001211866">
    <property type="component" value="Chromosome"/>
</dbReference>
<dbReference type="InterPro" id="IPR000182">
    <property type="entry name" value="GNAT_dom"/>
</dbReference>
<accession>A0A2U2BND8</accession>
<dbReference type="STRING" id="511.UZ73_02860"/>
<comment type="function">
    <text evidence="8">Catalyzes the acetylation of L-2,4-diaminobutyrate (DABA) to gamma-N-acetyl-alpha,gamma-diaminobutyric acid (ADABA) with acetyl coenzyme A.</text>
</comment>
<sequence>MTDRPGPGSSAGSVTAADPAPSDPALILRAPLLRDAAAIHQLIADSPPLDLNSEYLYLLLSEHFSQTCVIAQRGEQIDGFISAYFLPDRPDVLFVWQVAVHERARGRRLGQAMLDHLKQRLRGRSLRYLETTVSPGNRASRGLFAAMARRWGVPMQEQEFFDTALFADQAHEAEPLLRIGPLDSG</sequence>
<reference evidence="11 13" key="3">
    <citation type="submission" date="2022-05" db="EMBL/GenBank/DDBJ databases">
        <title>Complete sequence of strain NY11312.</title>
        <authorList>
            <person name="Zhou D."/>
        </authorList>
    </citation>
    <scope>NUCLEOTIDE SEQUENCE [LARGE SCALE GENOMIC DNA]</scope>
    <source>
        <strain evidence="11 13">NY11312</strain>
    </source>
</reference>
<dbReference type="GO" id="GO:0033816">
    <property type="term" value="F:diaminobutyrate acetyltransferase activity"/>
    <property type="evidence" value="ECO:0007669"/>
    <property type="project" value="UniProtKB-EC"/>
</dbReference>
<dbReference type="EC" id="2.3.1.178" evidence="3 8"/>
<feature type="domain" description="N-acetyltransferase" evidence="9">
    <location>
        <begin position="26"/>
        <end position="172"/>
    </location>
</feature>
<reference evidence="10 12" key="2">
    <citation type="submission" date="2018-05" db="EMBL/GenBank/DDBJ databases">
        <authorList>
            <person name="Lanie J.A."/>
            <person name="Ng W.-L."/>
            <person name="Kazmierczak K.M."/>
            <person name="Andrzejewski T.M."/>
            <person name="Davidsen T.M."/>
            <person name="Wayne K.J."/>
            <person name="Tettelin H."/>
            <person name="Glass J.I."/>
            <person name="Rusch D."/>
            <person name="Podicherti R."/>
            <person name="Tsui H.-C.T."/>
            <person name="Winkler M.E."/>
        </authorList>
    </citation>
    <scope>NUCLEOTIDE SEQUENCE [LARGE SCALE GENOMIC DNA]</scope>
    <source>
        <strain evidence="10 12">YBY</strain>
    </source>
</reference>
<dbReference type="PROSITE" id="PS51186">
    <property type="entry name" value="GNAT"/>
    <property type="match status" value="1"/>
</dbReference>
<comment type="catalytic activity">
    <reaction evidence="7 8">
        <text>L-2,4-diaminobutanoate + acetyl-CoA = (2S)-4-acetamido-2-aminobutanoate + CoA + H(+)</text>
        <dbReference type="Rhea" id="RHEA:16901"/>
        <dbReference type="ChEBI" id="CHEBI:15378"/>
        <dbReference type="ChEBI" id="CHEBI:57287"/>
        <dbReference type="ChEBI" id="CHEBI:57288"/>
        <dbReference type="ChEBI" id="CHEBI:58761"/>
        <dbReference type="ChEBI" id="CHEBI:58929"/>
        <dbReference type="EC" id="2.3.1.178"/>
    </reaction>
</comment>
<dbReference type="SUPFAM" id="SSF55729">
    <property type="entry name" value="Acyl-CoA N-acyltransferases (Nat)"/>
    <property type="match status" value="1"/>
</dbReference>
<dbReference type="RefSeq" id="WP_052695659.1">
    <property type="nucleotide sequence ID" value="NZ_CAXOKM010000007.1"/>
</dbReference>
<dbReference type="Pfam" id="PF00583">
    <property type="entry name" value="Acetyltransf_1"/>
    <property type="match status" value="1"/>
</dbReference>
<organism evidence="10 12">
    <name type="scientific">Alcaligenes faecalis</name>
    <dbReference type="NCBI Taxonomy" id="511"/>
    <lineage>
        <taxon>Bacteria</taxon>
        <taxon>Pseudomonadati</taxon>
        <taxon>Pseudomonadota</taxon>
        <taxon>Betaproteobacteria</taxon>
        <taxon>Burkholderiales</taxon>
        <taxon>Alcaligenaceae</taxon>
        <taxon>Alcaligenes</taxon>
    </lineage>
</organism>
<gene>
    <name evidence="8 10" type="primary">ectA</name>
    <name evidence="10" type="ORF">DF183_02035</name>
    <name evidence="11" type="ORF">M2J83_13960</name>
</gene>
<evidence type="ECO:0000256" key="3">
    <source>
        <dbReference type="ARBA" id="ARBA00012355"/>
    </source>
</evidence>
<name>A0A2U2BND8_ALCFA</name>
<evidence type="ECO:0000256" key="5">
    <source>
        <dbReference type="ARBA" id="ARBA00022679"/>
    </source>
</evidence>
<dbReference type="EMBL" id="CP096916">
    <property type="protein sequence ID" value="WBM36910.1"/>
    <property type="molecule type" value="Genomic_DNA"/>
</dbReference>
<comment type="pathway">
    <text evidence="1 8">Amine and polyamine biosynthesis; ectoine biosynthesis; L-ectoine from L-aspartate 4-semialdehyde: step 2/3.</text>
</comment>
<dbReference type="GO" id="GO:0019491">
    <property type="term" value="P:ectoine biosynthetic process"/>
    <property type="evidence" value="ECO:0007669"/>
    <property type="project" value="UniProtKB-UniPathway"/>
</dbReference>
<evidence type="ECO:0000259" key="9">
    <source>
        <dbReference type="PROSITE" id="PS51186"/>
    </source>
</evidence>
<dbReference type="EMBL" id="QEXO01000001">
    <property type="protein sequence ID" value="PWE15533.1"/>
    <property type="molecule type" value="Genomic_DNA"/>
</dbReference>
<dbReference type="Gene3D" id="3.40.630.30">
    <property type="match status" value="1"/>
</dbReference>
<dbReference type="CDD" id="cd04301">
    <property type="entry name" value="NAT_SF"/>
    <property type="match status" value="1"/>
</dbReference>
<evidence type="ECO:0000256" key="2">
    <source>
        <dbReference type="ARBA" id="ARBA00010712"/>
    </source>
</evidence>
<evidence type="ECO:0000256" key="4">
    <source>
        <dbReference type="ARBA" id="ARBA00017935"/>
    </source>
</evidence>